<reference evidence="2" key="1">
    <citation type="submission" date="2021-01" db="EMBL/GenBank/DDBJ databases">
        <title>Fulvivirga kasyanovii gen. nov., sp nov., a novel member of the phylum Bacteroidetes isolated from seawater in a mussel farm.</title>
        <authorList>
            <person name="Zhao L.-H."/>
            <person name="Wang Z.-J."/>
        </authorList>
    </citation>
    <scope>NUCLEOTIDE SEQUENCE</scope>
    <source>
        <strain evidence="2">29W222</strain>
    </source>
</reference>
<dbReference type="RefSeq" id="WP_202858643.1">
    <property type="nucleotide sequence ID" value="NZ_JAEUGD010000066.1"/>
</dbReference>
<feature type="repeat" description="TPR" evidence="1">
    <location>
        <begin position="54"/>
        <end position="87"/>
    </location>
</feature>
<dbReference type="InterPro" id="IPR019734">
    <property type="entry name" value="TPR_rpt"/>
</dbReference>
<dbReference type="Proteomes" id="UP000614216">
    <property type="component" value="Unassembled WGS sequence"/>
</dbReference>
<dbReference type="Pfam" id="PF13181">
    <property type="entry name" value="TPR_8"/>
    <property type="match status" value="1"/>
</dbReference>
<dbReference type="PROSITE" id="PS50005">
    <property type="entry name" value="TPR"/>
    <property type="match status" value="2"/>
</dbReference>
<protein>
    <submittedName>
        <fullName evidence="2">Tetratricopeptide repeat protein</fullName>
    </submittedName>
</protein>
<keyword evidence="1" id="KW-0802">TPR repeat</keyword>
<feature type="repeat" description="TPR" evidence="1">
    <location>
        <begin position="155"/>
        <end position="188"/>
    </location>
</feature>
<dbReference type="Gene3D" id="1.25.40.10">
    <property type="entry name" value="Tetratricopeptide repeat domain"/>
    <property type="match status" value="2"/>
</dbReference>
<name>A0A937G632_9BACT</name>
<dbReference type="EMBL" id="JAEUGD010000066">
    <property type="protein sequence ID" value="MBL6449111.1"/>
    <property type="molecule type" value="Genomic_DNA"/>
</dbReference>
<dbReference type="PANTHER" id="PTHR12558">
    <property type="entry name" value="CELL DIVISION CYCLE 16,23,27"/>
    <property type="match status" value="1"/>
</dbReference>
<organism evidence="2 3">
    <name type="scientific">Fulvivirga marina</name>
    <dbReference type="NCBI Taxonomy" id="2494733"/>
    <lineage>
        <taxon>Bacteria</taxon>
        <taxon>Pseudomonadati</taxon>
        <taxon>Bacteroidota</taxon>
        <taxon>Cytophagia</taxon>
        <taxon>Cytophagales</taxon>
        <taxon>Fulvivirgaceae</taxon>
        <taxon>Fulvivirga</taxon>
    </lineage>
</organism>
<dbReference type="SMART" id="SM00028">
    <property type="entry name" value="TPR"/>
    <property type="match status" value="5"/>
</dbReference>
<comment type="caution">
    <text evidence="2">The sequence shown here is derived from an EMBL/GenBank/DDBJ whole genome shotgun (WGS) entry which is preliminary data.</text>
</comment>
<dbReference type="InterPro" id="IPR011990">
    <property type="entry name" value="TPR-like_helical_dom_sf"/>
</dbReference>
<sequence length="365" mass="41945">MSLKIKLIIGLCGILFGGCVEHSKDALLDTEIKVNPNEALEYLRELADDDPDNPEVFYQLSKVYFDQGNYSQAQRNIRKAVDIKGDYSEYHFMEGKIYQQLNKPEEAVKALLLAESMGNINHELYQIIAEEYMRLGMGNKAKEAISRLTSINQSAESYTLQGQIMLSLGDTTEAITNFEKSISLNKAFKKPFIVLTDINIARNNVKRAFSLLNHLIEQEPENLGFLERKGDLLQRTGLLDSAAQIFKYIASKRDDYMNLYKLSNIYYLMGEYDSSRVMAEKAFMRNEGFLDAQLVVARSLDKLRKYQEAIDVYELIVESDSTFNLAITELDNLKRKVAYLWRLEQQRRALENVPPPVQKKELQDN</sequence>
<evidence type="ECO:0000313" key="3">
    <source>
        <dbReference type="Proteomes" id="UP000614216"/>
    </source>
</evidence>
<dbReference type="Pfam" id="PF14559">
    <property type="entry name" value="TPR_19"/>
    <property type="match status" value="1"/>
</dbReference>
<keyword evidence="3" id="KW-1185">Reference proteome</keyword>
<gene>
    <name evidence="2" type="ORF">JMN32_22560</name>
</gene>
<evidence type="ECO:0000313" key="2">
    <source>
        <dbReference type="EMBL" id="MBL6449111.1"/>
    </source>
</evidence>
<dbReference type="SUPFAM" id="SSF48452">
    <property type="entry name" value="TPR-like"/>
    <property type="match status" value="1"/>
</dbReference>
<dbReference type="PANTHER" id="PTHR12558:SF13">
    <property type="entry name" value="CELL DIVISION CYCLE PROTEIN 27 HOMOLOG"/>
    <property type="match status" value="1"/>
</dbReference>
<dbReference type="PROSITE" id="PS51257">
    <property type="entry name" value="PROKAR_LIPOPROTEIN"/>
    <property type="match status" value="1"/>
</dbReference>
<dbReference type="AlphaFoldDB" id="A0A937G632"/>
<accession>A0A937G632</accession>
<proteinExistence type="predicted"/>
<evidence type="ECO:0000256" key="1">
    <source>
        <dbReference type="PROSITE-ProRule" id="PRU00339"/>
    </source>
</evidence>